<dbReference type="RefSeq" id="WP_152217613.1">
    <property type="nucleotide sequence ID" value="NZ_WESC01000022.1"/>
</dbReference>
<evidence type="ECO:0000256" key="2">
    <source>
        <dbReference type="RuleBase" id="RU362097"/>
    </source>
</evidence>
<keyword evidence="2" id="KW-0564">Palmitate</keyword>
<evidence type="ECO:0000313" key="3">
    <source>
        <dbReference type="EMBL" id="KAB7738456.1"/>
    </source>
</evidence>
<dbReference type="InterPro" id="IPR003423">
    <property type="entry name" value="OMP_efflux"/>
</dbReference>
<dbReference type="AlphaFoldDB" id="A0A6N6VCQ1"/>
<proteinExistence type="inferred from homology"/>
<sequence length="467" mass="49186">MQTARILSVALALSVAGCDMAPDYAPPKIAVPVAYREVGPWAPAAPADDSHRGAWWSIFPDPVLDGLEQRIEKESPRLAAAVARFDQARGLADQARSSFFPTLDLETSAERDRLSANRPLQNKAAVYNDYAGGLAASYELDLWGRVRNLVAQGTADEQASAADLAAVRLSLQAVLADDYIRLRGLDAEMALLSDTVDAFNKALNLTVTLHSGGASSAIDVGRAETQLASAKAQLSDVGADRALLEHAIAALVGEPASTFSIAPAVRKIAVPVVPVTTPSVLLQRRPDIAAAERRVAAANAGIGVQRAAFYPDITLGLSGGFESVAGGLLTAPSAFWALGPADAVLSVFDGGERKAALAVAHGQFDEVAADYRQTVLDSFREVEDQMALANRLAEEARHQDDAVAAAARTNKLAFVQYKEGAADYLGVVTAQTAKLQAEMAALNVQTRRQQAAIALIRALGGGWEQKG</sequence>
<keyword evidence="2" id="KW-0732">Signal</keyword>
<keyword evidence="2" id="KW-1134">Transmembrane beta strand</keyword>
<dbReference type="PROSITE" id="PS51257">
    <property type="entry name" value="PROKAR_LIPOPROTEIN"/>
    <property type="match status" value="1"/>
</dbReference>
<dbReference type="PANTHER" id="PTHR30203">
    <property type="entry name" value="OUTER MEMBRANE CATION EFFLUX PROTEIN"/>
    <property type="match status" value="1"/>
</dbReference>
<keyword evidence="2" id="KW-0812">Transmembrane</keyword>
<gene>
    <name evidence="3" type="ORF">F2P47_17125</name>
</gene>
<dbReference type="InterPro" id="IPR010131">
    <property type="entry name" value="MdtP/NodT-like"/>
</dbReference>
<keyword evidence="2" id="KW-0449">Lipoprotein</keyword>
<feature type="chain" id="PRO_5027158865" evidence="2">
    <location>
        <begin position="22"/>
        <end position="467"/>
    </location>
</feature>
<organism evidence="3 4">
    <name type="scientific">Parvibaculum sedimenti</name>
    <dbReference type="NCBI Taxonomy" id="2608632"/>
    <lineage>
        <taxon>Bacteria</taxon>
        <taxon>Pseudomonadati</taxon>
        <taxon>Pseudomonadota</taxon>
        <taxon>Alphaproteobacteria</taxon>
        <taxon>Hyphomicrobiales</taxon>
        <taxon>Parvibaculaceae</taxon>
        <taxon>Parvibaculum</taxon>
    </lineage>
</organism>
<keyword evidence="4" id="KW-1185">Reference proteome</keyword>
<evidence type="ECO:0000313" key="4">
    <source>
        <dbReference type="Proteomes" id="UP000468901"/>
    </source>
</evidence>
<dbReference type="Gene3D" id="2.20.200.10">
    <property type="entry name" value="Outer membrane efflux proteins (OEP)"/>
    <property type="match status" value="1"/>
</dbReference>
<dbReference type="GO" id="GO:0015562">
    <property type="term" value="F:efflux transmembrane transporter activity"/>
    <property type="evidence" value="ECO:0007669"/>
    <property type="project" value="InterPro"/>
</dbReference>
<name>A0A6N6VCQ1_9HYPH</name>
<reference evidence="3 4" key="1">
    <citation type="submission" date="2019-09" db="EMBL/GenBank/DDBJ databases">
        <title>Parvibaculum sedimenti sp. nov., isolated from sediment.</title>
        <authorList>
            <person name="Wang Y."/>
        </authorList>
    </citation>
    <scope>NUCLEOTIDE SEQUENCE [LARGE SCALE GENOMIC DNA]</scope>
    <source>
        <strain evidence="3 4">HXT-9</strain>
    </source>
</reference>
<feature type="signal peptide" evidence="2">
    <location>
        <begin position="1"/>
        <end position="21"/>
    </location>
</feature>
<accession>A0A6N6VCQ1</accession>
<protein>
    <submittedName>
        <fullName evidence="3">Efflux transporter outer membrane subunit</fullName>
    </submittedName>
</protein>
<dbReference type="Gene3D" id="1.20.1600.10">
    <property type="entry name" value="Outer membrane efflux proteins (OEP)"/>
    <property type="match status" value="1"/>
</dbReference>
<dbReference type="NCBIfam" id="TIGR01845">
    <property type="entry name" value="outer_NodT"/>
    <property type="match status" value="1"/>
</dbReference>
<dbReference type="SUPFAM" id="SSF56954">
    <property type="entry name" value="Outer membrane efflux proteins (OEP)"/>
    <property type="match status" value="1"/>
</dbReference>
<dbReference type="PANTHER" id="PTHR30203:SF33">
    <property type="entry name" value="BLR4455 PROTEIN"/>
    <property type="match status" value="1"/>
</dbReference>
<dbReference type="Proteomes" id="UP000468901">
    <property type="component" value="Unassembled WGS sequence"/>
</dbReference>
<comment type="subcellular location">
    <subcellularLocation>
        <location evidence="2">Cell membrane</location>
        <topology evidence="2">Lipid-anchor</topology>
    </subcellularLocation>
</comment>
<dbReference type="EMBL" id="WESC01000022">
    <property type="protein sequence ID" value="KAB7738456.1"/>
    <property type="molecule type" value="Genomic_DNA"/>
</dbReference>
<keyword evidence="2" id="KW-0472">Membrane</keyword>
<comment type="similarity">
    <text evidence="1 2">Belongs to the outer membrane factor (OMF) (TC 1.B.17) family.</text>
</comment>
<comment type="caution">
    <text evidence="3">The sequence shown here is derived from an EMBL/GenBank/DDBJ whole genome shotgun (WGS) entry which is preliminary data.</text>
</comment>
<evidence type="ECO:0000256" key="1">
    <source>
        <dbReference type="ARBA" id="ARBA00007613"/>
    </source>
</evidence>
<dbReference type="GO" id="GO:0005886">
    <property type="term" value="C:plasma membrane"/>
    <property type="evidence" value="ECO:0007669"/>
    <property type="project" value="UniProtKB-SubCell"/>
</dbReference>
<dbReference type="Pfam" id="PF02321">
    <property type="entry name" value="OEP"/>
    <property type="match status" value="2"/>
</dbReference>